<reference evidence="2 3" key="1">
    <citation type="submission" date="2024-01" db="EMBL/GenBank/DDBJ databases">
        <title>The complete chloroplast genome sequence of Lithospermum erythrorhizon: insights into the phylogenetic relationship among Boraginaceae species and the maternal lineages of purple gromwells.</title>
        <authorList>
            <person name="Okada T."/>
            <person name="Watanabe K."/>
        </authorList>
    </citation>
    <scope>NUCLEOTIDE SEQUENCE [LARGE SCALE GENOMIC DNA]</scope>
</reference>
<dbReference type="InterPro" id="IPR043502">
    <property type="entry name" value="DNA/RNA_pol_sf"/>
</dbReference>
<dbReference type="PANTHER" id="PTHR24559">
    <property type="entry name" value="TRANSPOSON TY3-I GAG-POL POLYPROTEIN"/>
    <property type="match status" value="1"/>
</dbReference>
<organism evidence="2 3">
    <name type="scientific">Lithospermum erythrorhizon</name>
    <name type="common">Purple gromwell</name>
    <name type="synonym">Lithospermum officinale var. erythrorhizon</name>
    <dbReference type="NCBI Taxonomy" id="34254"/>
    <lineage>
        <taxon>Eukaryota</taxon>
        <taxon>Viridiplantae</taxon>
        <taxon>Streptophyta</taxon>
        <taxon>Embryophyta</taxon>
        <taxon>Tracheophyta</taxon>
        <taxon>Spermatophyta</taxon>
        <taxon>Magnoliopsida</taxon>
        <taxon>eudicotyledons</taxon>
        <taxon>Gunneridae</taxon>
        <taxon>Pentapetalae</taxon>
        <taxon>asterids</taxon>
        <taxon>lamiids</taxon>
        <taxon>Boraginales</taxon>
        <taxon>Boraginaceae</taxon>
        <taxon>Boraginoideae</taxon>
        <taxon>Lithospermeae</taxon>
        <taxon>Lithospermum</taxon>
    </lineage>
</organism>
<dbReference type="SUPFAM" id="SSF56672">
    <property type="entry name" value="DNA/RNA polymerases"/>
    <property type="match status" value="1"/>
</dbReference>
<sequence length="82" mass="9601">MCTDFTSLNKVFPKDFNPVTMPGAIGGWQRRHEIFNFMDDSRGYQQIKMIPEDEEKTAFMTEYDLYCWKVMPFGLKNAGATY</sequence>
<dbReference type="Pfam" id="PF00078">
    <property type="entry name" value="RVT_1"/>
    <property type="match status" value="1"/>
</dbReference>
<evidence type="ECO:0000313" key="2">
    <source>
        <dbReference type="EMBL" id="GAA0157634.1"/>
    </source>
</evidence>
<gene>
    <name evidence="2" type="ORF">LIER_14862</name>
</gene>
<dbReference type="EMBL" id="BAABME010003150">
    <property type="protein sequence ID" value="GAA0157634.1"/>
    <property type="molecule type" value="Genomic_DNA"/>
</dbReference>
<dbReference type="InterPro" id="IPR053134">
    <property type="entry name" value="RNA-dir_DNA_polymerase"/>
</dbReference>
<name>A0AAV3Q0R7_LITER</name>
<dbReference type="AlphaFoldDB" id="A0AAV3Q0R7"/>
<keyword evidence="3" id="KW-1185">Reference proteome</keyword>
<protein>
    <recommendedName>
        <fullName evidence="1">Reverse transcriptase domain-containing protein</fullName>
    </recommendedName>
</protein>
<dbReference type="InterPro" id="IPR000477">
    <property type="entry name" value="RT_dom"/>
</dbReference>
<accession>A0AAV3Q0R7</accession>
<evidence type="ECO:0000259" key="1">
    <source>
        <dbReference type="Pfam" id="PF00078"/>
    </source>
</evidence>
<dbReference type="Gene3D" id="3.10.10.10">
    <property type="entry name" value="HIV Type 1 Reverse Transcriptase, subunit A, domain 1"/>
    <property type="match status" value="1"/>
</dbReference>
<proteinExistence type="predicted"/>
<dbReference type="Proteomes" id="UP001454036">
    <property type="component" value="Unassembled WGS sequence"/>
</dbReference>
<feature type="domain" description="Reverse transcriptase" evidence="1">
    <location>
        <begin position="29"/>
        <end position="82"/>
    </location>
</feature>
<comment type="caution">
    <text evidence="2">The sequence shown here is derived from an EMBL/GenBank/DDBJ whole genome shotgun (WGS) entry which is preliminary data.</text>
</comment>
<dbReference type="PANTHER" id="PTHR24559:SF444">
    <property type="entry name" value="REVERSE TRANSCRIPTASE DOMAIN-CONTAINING PROTEIN"/>
    <property type="match status" value="1"/>
</dbReference>
<evidence type="ECO:0000313" key="3">
    <source>
        <dbReference type="Proteomes" id="UP001454036"/>
    </source>
</evidence>